<feature type="transmembrane region" description="Helical" evidence="1">
    <location>
        <begin position="359"/>
        <end position="376"/>
    </location>
</feature>
<dbReference type="STRING" id="1618550.UT39_C0007G0021"/>
<proteinExistence type="predicted"/>
<evidence type="ECO:0000313" key="3">
    <source>
        <dbReference type="Proteomes" id="UP000034246"/>
    </source>
</evidence>
<feature type="transmembrane region" description="Helical" evidence="1">
    <location>
        <begin position="21"/>
        <end position="42"/>
    </location>
</feature>
<dbReference type="PANTHER" id="PTHR38454:SF1">
    <property type="entry name" value="INTEGRAL MEMBRANE PROTEIN"/>
    <property type="match status" value="1"/>
</dbReference>
<protein>
    <recommendedName>
        <fullName evidence="4">Bacterial membrane protein YfhO</fullName>
    </recommendedName>
</protein>
<feature type="transmembrane region" description="Helical" evidence="1">
    <location>
        <begin position="476"/>
        <end position="503"/>
    </location>
</feature>
<dbReference type="PANTHER" id="PTHR38454">
    <property type="entry name" value="INTEGRAL MEMBRANE PROTEIN-RELATED"/>
    <property type="match status" value="1"/>
</dbReference>
<feature type="transmembrane region" description="Helical" evidence="1">
    <location>
        <begin position="804"/>
        <end position="826"/>
    </location>
</feature>
<feature type="transmembrane region" description="Helical" evidence="1">
    <location>
        <begin position="136"/>
        <end position="158"/>
    </location>
</feature>
<feature type="transmembrane region" description="Helical" evidence="1">
    <location>
        <begin position="396"/>
        <end position="415"/>
    </location>
</feature>
<dbReference type="Pfam" id="PF09586">
    <property type="entry name" value="YfhO"/>
    <property type="match status" value="2"/>
</dbReference>
<reference evidence="2 3" key="1">
    <citation type="journal article" date="2015" name="Nature">
        <title>rRNA introns, odd ribosomes, and small enigmatic genomes across a large radiation of phyla.</title>
        <authorList>
            <person name="Brown C.T."/>
            <person name="Hug L.A."/>
            <person name="Thomas B.C."/>
            <person name="Sharon I."/>
            <person name="Castelle C.J."/>
            <person name="Singh A."/>
            <person name="Wilkins M.J."/>
            <person name="Williams K.H."/>
            <person name="Banfield J.F."/>
        </authorList>
    </citation>
    <scope>NUCLEOTIDE SEQUENCE [LARGE SCALE GENOMIC DNA]</scope>
</reference>
<evidence type="ECO:0000256" key="1">
    <source>
        <dbReference type="SAM" id="Phobius"/>
    </source>
</evidence>
<keyword evidence="1" id="KW-0472">Membrane</keyword>
<feature type="transmembrane region" description="Helical" evidence="1">
    <location>
        <begin position="170"/>
        <end position="197"/>
    </location>
</feature>
<accession>A0A0G0NF50</accession>
<keyword evidence="1" id="KW-1133">Transmembrane helix</keyword>
<gene>
    <name evidence="2" type="ORF">UT39_C0007G0021</name>
</gene>
<dbReference type="InterPro" id="IPR018580">
    <property type="entry name" value="Uncharacterised_YfhO"/>
</dbReference>
<organism evidence="2 3">
    <name type="scientific">Candidatus Woesebacteria bacterium GW2011_GWA1_39_21</name>
    <dbReference type="NCBI Taxonomy" id="1618550"/>
    <lineage>
        <taxon>Bacteria</taxon>
        <taxon>Candidatus Woeseibacteriota</taxon>
    </lineage>
</organism>
<keyword evidence="1" id="KW-0812">Transmembrane</keyword>
<feature type="transmembrane region" description="Helical" evidence="1">
    <location>
        <begin position="260"/>
        <end position="280"/>
    </location>
</feature>
<dbReference type="Proteomes" id="UP000034246">
    <property type="component" value="Unassembled WGS sequence"/>
</dbReference>
<comment type="caution">
    <text evidence="2">The sequence shown here is derived from an EMBL/GenBank/DDBJ whole genome shotgun (WGS) entry which is preliminary data.</text>
</comment>
<sequence>MKFFPKKSKKSYVKLTNNTDHIFGAARFLPFLAVVVFFFPLLSANLPLPMDALVGAYYPWLDYKWGWTVAVAFKNIALSDVFSQLYPWRVLAIDVIKSGQWPLWNPYSFSGTPLLANWQSAPFYPLNLFLLLFGNIWGWTLMIVSQPVLSMVFMGLYLKKIGVNGISRAIGMVTFAFSGFMMTYLEYGTIGQIMLWLPLQLFLLENYIEKKRIKYLAQYACTFFPVLTGGFFHPAFYVLLLSSSYALVRMRKFFLKRIKVAIAFITFFVLGILTASLQLFPTGELYANSIRLYDQNIVEYRYGLLPLKNLITFFSPDFFGNPSTNNFWGFLQYQETSGYFSVVSVLLVILALSKFKKDFYLKYFGAIFFLSLLFAFDNRISRLIYQLDVPGLSGGYASRFLVITSFAASILAAIASQKIDTRRFLKICAIILSMVVILTMVIYFGQSTLDGGVFQPLFSFFALNKSSYFTIAFRNLLLPIAILTLLFITSLLTTNFAIVNKLLKLKLTEYFAKQFFLLVILMLISADLLRYAIKFTPFSDVSMTNITTPVIEFLQKNVGNSRIEREWGPVLPANTWIYFGLSSPSGYDPLIPLSYARWYGICQNDKLAGNPSKMDNYTRYLEVNKYDSPCLDIFGVKYLLAIKRNSEGKYDTNGSFLNHLIPQNRFVEVYSDGKTAVLENKQVLPRVLLYDNYLVEGNEIKAQEKAFFDTDFKNTVVLDSAPLLKNHELKVGNMATISKYAPNEVAIESKTQSSVILLLTDTYYPGWKVYLDGVQTKLLKADGVYKAVDVPQGRHEIVFKYDPLSFKIGLVTSVMSVIVLLLVLLYEKGREIRS</sequence>
<feature type="transmembrane region" description="Helical" evidence="1">
    <location>
        <begin position="336"/>
        <end position="352"/>
    </location>
</feature>
<feature type="transmembrane region" description="Helical" evidence="1">
    <location>
        <begin position="427"/>
        <end position="445"/>
    </location>
</feature>
<dbReference type="PATRIC" id="fig|1618550.3.peg.539"/>
<evidence type="ECO:0008006" key="4">
    <source>
        <dbReference type="Google" id="ProtNLM"/>
    </source>
</evidence>
<dbReference type="AlphaFoldDB" id="A0A0G0NF50"/>
<name>A0A0G0NF50_9BACT</name>
<evidence type="ECO:0000313" key="2">
    <source>
        <dbReference type="EMBL" id="KKR11456.1"/>
    </source>
</evidence>
<dbReference type="EMBL" id="LBWP01000007">
    <property type="protein sequence ID" value="KKR11456.1"/>
    <property type="molecule type" value="Genomic_DNA"/>
</dbReference>
<feature type="transmembrane region" description="Helical" evidence="1">
    <location>
        <begin position="217"/>
        <end position="248"/>
    </location>
</feature>
<feature type="transmembrane region" description="Helical" evidence="1">
    <location>
        <begin position="515"/>
        <end position="533"/>
    </location>
</feature>